<dbReference type="AlphaFoldDB" id="A0A9D7XG69"/>
<dbReference type="Gene3D" id="1.10.1740.10">
    <property type="match status" value="1"/>
</dbReference>
<dbReference type="EMBL" id="JADKFW010000004">
    <property type="protein sequence ID" value="MBK9716577.1"/>
    <property type="molecule type" value="Genomic_DNA"/>
</dbReference>
<dbReference type="SUPFAM" id="SSF88659">
    <property type="entry name" value="Sigma3 and sigma4 domains of RNA polymerase sigma factors"/>
    <property type="match status" value="1"/>
</dbReference>
<dbReference type="InterPro" id="IPR013324">
    <property type="entry name" value="RNA_pol_sigma_r3/r4-like"/>
</dbReference>
<evidence type="ECO:0000256" key="2">
    <source>
        <dbReference type="ARBA" id="ARBA00023015"/>
    </source>
</evidence>
<evidence type="ECO:0000313" key="7">
    <source>
        <dbReference type="EMBL" id="MBK9716577.1"/>
    </source>
</evidence>
<protein>
    <submittedName>
        <fullName evidence="7">RNA polymerase sigma factor</fullName>
    </submittedName>
</protein>
<evidence type="ECO:0000256" key="4">
    <source>
        <dbReference type="ARBA" id="ARBA00023163"/>
    </source>
</evidence>
<dbReference type="Pfam" id="PF04542">
    <property type="entry name" value="Sigma70_r2"/>
    <property type="match status" value="1"/>
</dbReference>
<keyword evidence="3" id="KW-0731">Sigma factor</keyword>
<dbReference type="InterPro" id="IPR013249">
    <property type="entry name" value="RNA_pol_sigma70_r4_t2"/>
</dbReference>
<evidence type="ECO:0000259" key="6">
    <source>
        <dbReference type="Pfam" id="PF08281"/>
    </source>
</evidence>
<reference evidence="7 8" key="1">
    <citation type="submission" date="2020-10" db="EMBL/GenBank/DDBJ databases">
        <title>Connecting structure to function with the recovery of over 1000 high-quality activated sludge metagenome-assembled genomes encoding full-length rRNA genes using long-read sequencing.</title>
        <authorList>
            <person name="Singleton C.M."/>
            <person name="Petriglieri F."/>
            <person name="Kristensen J.M."/>
            <person name="Kirkegaard R.H."/>
            <person name="Michaelsen T.Y."/>
            <person name="Andersen M.H."/>
            <person name="Karst S.M."/>
            <person name="Dueholm M.S."/>
            <person name="Nielsen P.H."/>
            <person name="Albertsen M."/>
        </authorList>
    </citation>
    <scope>NUCLEOTIDE SEQUENCE [LARGE SCALE GENOMIC DNA]</scope>
    <source>
        <strain evidence="7">Ribe_18-Q3-R11-54_BAT3C.373</strain>
    </source>
</reference>
<dbReference type="Proteomes" id="UP000808349">
    <property type="component" value="Unassembled WGS sequence"/>
</dbReference>
<sequence>MSTVEFFNHFDQQTQTLHNFAFSLTRDSEDAKDLYQETAFRALSNRDKFQPGTNFKAWLITIMKNIFINNYRRKMKGGIVNDNSENQYYLNSLNNSILNSAESDIMMHELNEMVDSLDDALRIPFLRYFHGFKYQEIADELSLPLGTVKSRIFFARKALKNMITSHYKIYEEVAILEN</sequence>
<dbReference type="InterPro" id="IPR014284">
    <property type="entry name" value="RNA_pol_sigma-70_dom"/>
</dbReference>
<name>A0A9D7XG69_9BACT</name>
<comment type="similarity">
    <text evidence="1">Belongs to the sigma-70 factor family. ECF subfamily.</text>
</comment>
<dbReference type="InterPro" id="IPR007627">
    <property type="entry name" value="RNA_pol_sigma70_r2"/>
</dbReference>
<dbReference type="NCBIfam" id="TIGR02937">
    <property type="entry name" value="sigma70-ECF"/>
    <property type="match status" value="1"/>
</dbReference>
<feature type="domain" description="RNA polymerase sigma-70 region 2" evidence="5">
    <location>
        <begin position="15"/>
        <end position="75"/>
    </location>
</feature>
<dbReference type="PANTHER" id="PTHR43133:SF25">
    <property type="entry name" value="RNA POLYMERASE SIGMA FACTOR RFAY-RELATED"/>
    <property type="match status" value="1"/>
</dbReference>
<dbReference type="GO" id="GO:0003677">
    <property type="term" value="F:DNA binding"/>
    <property type="evidence" value="ECO:0007669"/>
    <property type="project" value="InterPro"/>
</dbReference>
<dbReference type="CDD" id="cd06171">
    <property type="entry name" value="Sigma70_r4"/>
    <property type="match status" value="1"/>
</dbReference>
<dbReference type="PANTHER" id="PTHR43133">
    <property type="entry name" value="RNA POLYMERASE ECF-TYPE SIGMA FACTO"/>
    <property type="match status" value="1"/>
</dbReference>
<feature type="domain" description="RNA polymerase sigma factor 70 region 4 type 2" evidence="6">
    <location>
        <begin position="109"/>
        <end position="159"/>
    </location>
</feature>
<dbReference type="SUPFAM" id="SSF88946">
    <property type="entry name" value="Sigma2 domain of RNA polymerase sigma factors"/>
    <property type="match status" value="1"/>
</dbReference>
<dbReference type="InterPro" id="IPR036388">
    <property type="entry name" value="WH-like_DNA-bd_sf"/>
</dbReference>
<gene>
    <name evidence="7" type="ORF">IPO85_03480</name>
</gene>
<dbReference type="GO" id="GO:0006352">
    <property type="term" value="P:DNA-templated transcription initiation"/>
    <property type="evidence" value="ECO:0007669"/>
    <property type="project" value="InterPro"/>
</dbReference>
<comment type="caution">
    <text evidence="7">The sequence shown here is derived from an EMBL/GenBank/DDBJ whole genome shotgun (WGS) entry which is preliminary data.</text>
</comment>
<dbReference type="GO" id="GO:0016987">
    <property type="term" value="F:sigma factor activity"/>
    <property type="evidence" value="ECO:0007669"/>
    <property type="project" value="UniProtKB-KW"/>
</dbReference>
<evidence type="ECO:0000259" key="5">
    <source>
        <dbReference type="Pfam" id="PF04542"/>
    </source>
</evidence>
<dbReference type="Pfam" id="PF08281">
    <property type="entry name" value="Sigma70_r4_2"/>
    <property type="match status" value="1"/>
</dbReference>
<keyword evidence="4" id="KW-0804">Transcription</keyword>
<evidence type="ECO:0000313" key="8">
    <source>
        <dbReference type="Proteomes" id="UP000808349"/>
    </source>
</evidence>
<keyword evidence="2" id="KW-0805">Transcription regulation</keyword>
<dbReference type="Gene3D" id="1.10.10.10">
    <property type="entry name" value="Winged helix-like DNA-binding domain superfamily/Winged helix DNA-binding domain"/>
    <property type="match status" value="1"/>
</dbReference>
<evidence type="ECO:0000256" key="1">
    <source>
        <dbReference type="ARBA" id="ARBA00010641"/>
    </source>
</evidence>
<dbReference type="InterPro" id="IPR039425">
    <property type="entry name" value="RNA_pol_sigma-70-like"/>
</dbReference>
<dbReference type="InterPro" id="IPR013325">
    <property type="entry name" value="RNA_pol_sigma_r2"/>
</dbReference>
<evidence type="ECO:0000256" key="3">
    <source>
        <dbReference type="ARBA" id="ARBA00023082"/>
    </source>
</evidence>
<proteinExistence type="inferred from homology"/>
<accession>A0A9D7XG69</accession>
<organism evidence="7 8">
    <name type="scientific">Candidatus Defluviibacterium haderslevense</name>
    <dbReference type="NCBI Taxonomy" id="2981993"/>
    <lineage>
        <taxon>Bacteria</taxon>
        <taxon>Pseudomonadati</taxon>
        <taxon>Bacteroidota</taxon>
        <taxon>Saprospiria</taxon>
        <taxon>Saprospirales</taxon>
        <taxon>Saprospiraceae</taxon>
        <taxon>Candidatus Defluviibacterium</taxon>
    </lineage>
</organism>